<evidence type="ECO:0000313" key="3">
    <source>
        <dbReference type="Proteomes" id="UP000636800"/>
    </source>
</evidence>
<evidence type="ECO:0000313" key="4">
    <source>
        <dbReference type="Proteomes" id="UP000639772"/>
    </source>
</evidence>
<dbReference type="Proteomes" id="UP000639772">
    <property type="component" value="Chromosome 6"/>
</dbReference>
<keyword evidence="3" id="KW-1185">Reference proteome</keyword>
<gene>
    <name evidence="2" type="ORF">HPP92_012826</name>
    <name evidence="1" type="ORF">HPP92_013249</name>
</gene>
<reference evidence="3 4" key="1">
    <citation type="journal article" date="2020" name="Nat. Food">
        <title>A phased Vanilla planifolia genome enables genetic improvement of flavour and production.</title>
        <authorList>
            <person name="Hasing T."/>
            <person name="Tang H."/>
            <person name="Brym M."/>
            <person name="Khazi F."/>
            <person name="Huang T."/>
            <person name="Chambers A.H."/>
        </authorList>
    </citation>
    <scope>NUCLEOTIDE SEQUENCE [LARGE SCALE GENOMIC DNA]</scope>
    <source>
        <tissue evidence="2">Leaf</tissue>
    </source>
</reference>
<sequence>MMSCLSYRRRRREKALRACGEEHKVAFAEVEHFRKSSKNRRSPQWRPTLSTISEDRTAISGGSSLQTAPGSTVKMELVTKPSRRATLETPSLSRYWNLQNTAMPYFGGEFFLF</sequence>
<evidence type="ECO:0000313" key="2">
    <source>
        <dbReference type="EMBL" id="KAG0478107.1"/>
    </source>
</evidence>
<dbReference type="EMBL" id="JADCNL010000006">
    <property type="protein sequence ID" value="KAG0476408.1"/>
    <property type="molecule type" value="Genomic_DNA"/>
</dbReference>
<dbReference type="AlphaFoldDB" id="A0A835R2C2"/>
<proteinExistence type="predicted"/>
<organism evidence="2 4">
    <name type="scientific">Vanilla planifolia</name>
    <name type="common">Vanilla</name>
    <dbReference type="NCBI Taxonomy" id="51239"/>
    <lineage>
        <taxon>Eukaryota</taxon>
        <taxon>Viridiplantae</taxon>
        <taxon>Streptophyta</taxon>
        <taxon>Embryophyta</taxon>
        <taxon>Tracheophyta</taxon>
        <taxon>Spermatophyta</taxon>
        <taxon>Magnoliopsida</taxon>
        <taxon>Liliopsida</taxon>
        <taxon>Asparagales</taxon>
        <taxon>Orchidaceae</taxon>
        <taxon>Vanilloideae</taxon>
        <taxon>Vanilleae</taxon>
        <taxon>Vanilla</taxon>
    </lineage>
</organism>
<dbReference type="Proteomes" id="UP000636800">
    <property type="component" value="Chromosome 6"/>
</dbReference>
<evidence type="ECO:0000313" key="1">
    <source>
        <dbReference type="EMBL" id="KAG0476408.1"/>
    </source>
</evidence>
<protein>
    <submittedName>
        <fullName evidence="2">Uncharacterized protein</fullName>
    </submittedName>
</protein>
<name>A0A835R2C2_VANPL</name>
<comment type="caution">
    <text evidence="2">The sequence shown here is derived from an EMBL/GenBank/DDBJ whole genome shotgun (WGS) entry which is preliminary data.</text>
</comment>
<accession>A0A835R2C2</accession>
<dbReference type="EMBL" id="JADCNM010000006">
    <property type="protein sequence ID" value="KAG0478107.1"/>
    <property type="molecule type" value="Genomic_DNA"/>
</dbReference>